<evidence type="ECO:0000313" key="6">
    <source>
        <dbReference type="EMBL" id="MBC6447893.1"/>
    </source>
</evidence>
<dbReference type="GO" id="GO:0016491">
    <property type="term" value="F:oxidoreductase activity"/>
    <property type="evidence" value="ECO:0007669"/>
    <property type="project" value="UniProtKB-KW"/>
</dbReference>
<reference evidence="6 7" key="1">
    <citation type="submission" date="2020-06" db="EMBL/GenBank/DDBJ databases">
        <title>Actinokineospora xiongansis sp. nov., isolated from soil of Baiyangdian.</title>
        <authorList>
            <person name="Zhang X."/>
        </authorList>
    </citation>
    <scope>NUCLEOTIDE SEQUENCE [LARGE SCALE GENOMIC DNA]</scope>
    <source>
        <strain evidence="6 7">HBU206404</strain>
    </source>
</reference>
<dbReference type="InterPro" id="IPR011251">
    <property type="entry name" value="Luciferase-like_dom"/>
</dbReference>
<keyword evidence="1" id="KW-0285">Flavoprotein</keyword>
<evidence type="ECO:0000256" key="1">
    <source>
        <dbReference type="ARBA" id="ARBA00022630"/>
    </source>
</evidence>
<protein>
    <submittedName>
        <fullName evidence="6">TIGR03619 family F420-dependent LLM class oxidoreductase</fullName>
        <ecNumber evidence="6">1.-.-.-</ecNumber>
    </submittedName>
</protein>
<comment type="caution">
    <text evidence="6">The sequence shown here is derived from an EMBL/GenBank/DDBJ whole genome shotgun (WGS) entry which is preliminary data.</text>
</comment>
<name>A0ABR7L5W1_9PSEU</name>
<keyword evidence="2" id="KW-0288">FMN</keyword>
<dbReference type="PANTHER" id="PTHR42847:SF4">
    <property type="entry name" value="ALKANESULFONATE MONOOXYGENASE-RELATED"/>
    <property type="match status" value="1"/>
</dbReference>
<dbReference type="Gene3D" id="3.20.20.30">
    <property type="entry name" value="Luciferase-like domain"/>
    <property type="match status" value="1"/>
</dbReference>
<keyword evidence="4" id="KW-0503">Monooxygenase</keyword>
<evidence type="ECO:0000256" key="2">
    <source>
        <dbReference type="ARBA" id="ARBA00022643"/>
    </source>
</evidence>
<keyword evidence="7" id="KW-1185">Reference proteome</keyword>
<dbReference type="SUPFAM" id="SSF51679">
    <property type="entry name" value="Bacterial luciferase-like"/>
    <property type="match status" value="1"/>
</dbReference>
<sequence length="272" mass="29056">MRALASPTEAARVARLAEDLGYDSLWVADHVVVPSPRVPPSPMEPTEALLDPVVSLTFFAAHTSRIKLATGVLVLPQRNPLILAKQLASVDVLSGGRLVAGVAAGYLEPELRAVGVPLERRGARTDEHLAAMRSLWHDASPTFSGEFVQFSGVDAFPRPVQNPVPVVVGGHSRLALRRAARFGDGWFGYLLGLRAAREHLAELASVVAEVGRSLPLEITVTPSRRLDPDSVGEYGGMGVNRLVVAPMPGWSVAEIEEFVRANAPERIGAACS</sequence>
<dbReference type="InterPro" id="IPR036661">
    <property type="entry name" value="Luciferase-like_sf"/>
</dbReference>
<dbReference type="Proteomes" id="UP000734823">
    <property type="component" value="Unassembled WGS sequence"/>
</dbReference>
<feature type="domain" description="Luciferase-like" evidence="5">
    <location>
        <begin position="6"/>
        <end position="223"/>
    </location>
</feature>
<organism evidence="6 7">
    <name type="scientific">Actinokineospora xionganensis</name>
    <dbReference type="NCBI Taxonomy" id="2684470"/>
    <lineage>
        <taxon>Bacteria</taxon>
        <taxon>Bacillati</taxon>
        <taxon>Actinomycetota</taxon>
        <taxon>Actinomycetes</taxon>
        <taxon>Pseudonocardiales</taxon>
        <taxon>Pseudonocardiaceae</taxon>
        <taxon>Actinokineospora</taxon>
    </lineage>
</organism>
<dbReference type="NCBIfam" id="TIGR03619">
    <property type="entry name" value="F420_Rv2161c"/>
    <property type="match status" value="1"/>
</dbReference>
<evidence type="ECO:0000256" key="4">
    <source>
        <dbReference type="ARBA" id="ARBA00023033"/>
    </source>
</evidence>
<dbReference type="EMBL" id="JABVED010000005">
    <property type="protein sequence ID" value="MBC6447893.1"/>
    <property type="molecule type" value="Genomic_DNA"/>
</dbReference>
<dbReference type="InterPro" id="IPR019921">
    <property type="entry name" value="Lucif-like_OxRdtase_Rv2161c"/>
</dbReference>
<dbReference type="Pfam" id="PF00296">
    <property type="entry name" value="Bac_luciferase"/>
    <property type="match status" value="1"/>
</dbReference>
<keyword evidence="3 6" id="KW-0560">Oxidoreductase</keyword>
<gene>
    <name evidence="6" type="ORF">GPZ80_11995</name>
</gene>
<accession>A0ABR7L5W1</accession>
<dbReference type="InterPro" id="IPR050172">
    <property type="entry name" value="SsuD_RutA_monooxygenase"/>
</dbReference>
<evidence type="ECO:0000313" key="7">
    <source>
        <dbReference type="Proteomes" id="UP000734823"/>
    </source>
</evidence>
<dbReference type="EC" id="1.-.-.-" evidence="6"/>
<proteinExistence type="predicted"/>
<evidence type="ECO:0000259" key="5">
    <source>
        <dbReference type="Pfam" id="PF00296"/>
    </source>
</evidence>
<evidence type="ECO:0000256" key="3">
    <source>
        <dbReference type="ARBA" id="ARBA00023002"/>
    </source>
</evidence>
<dbReference type="PANTHER" id="PTHR42847">
    <property type="entry name" value="ALKANESULFONATE MONOOXYGENASE"/>
    <property type="match status" value="1"/>
</dbReference>